<gene>
    <name evidence="11" type="ORF">CNE99_09845</name>
</gene>
<evidence type="ECO:0000256" key="7">
    <source>
        <dbReference type="ARBA" id="ARBA00022989"/>
    </source>
</evidence>
<evidence type="ECO:0000256" key="8">
    <source>
        <dbReference type="ARBA" id="ARBA00023136"/>
    </source>
</evidence>
<dbReference type="AlphaFoldDB" id="A0A2A5WJB0"/>
<feature type="transmembrane region" description="Helical" evidence="10">
    <location>
        <begin position="7"/>
        <end position="24"/>
    </location>
</feature>
<dbReference type="Proteomes" id="UP000219327">
    <property type="component" value="Unassembled WGS sequence"/>
</dbReference>
<keyword evidence="8 10" id="KW-0472">Membrane</keyword>
<dbReference type="InterPro" id="IPR036259">
    <property type="entry name" value="MFS_trans_sf"/>
</dbReference>
<feature type="transmembrane region" description="Helical" evidence="10">
    <location>
        <begin position="137"/>
        <end position="159"/>
    </location>
</feature>
<dbReference type="EMBL" id="NTKD01000070">
    <property type="protein sequence ID" value="PDH36324.1"/>
    <property type="molecule type" value="Genomic_DNA"/>
</dbReference>
<evidence type="ECO:0000256" key="10">
    <source>
        <dbReference type="RuleBase" id="RU363121"/>
    </source>
</evidence>
<reference evidence="11 12" key="1">
    <citation type="submission" date="2017-08" db="EMBL/GenBank/DDBJ databases">
        <title>Fine stratification of microbial communities through a metagenomic profile of the photic zone.</title>
        <authorList>
            <person name="Haro-Moreno J.M."/>
            <person name="Lopez-Perez M."/>
            <person name="De La Torre J."/>
            <person name="Picazo A."/>
            <person name="Camacho A."/>
            <person name="Rodriguez-Valera F."/>
        </authorList>
    </citation>
    <scope>NUCLEOTIDE SEQUENCE [LARGE SCALE GENOMIC DNA]</scope>
    <source>
        <strain evidence="11">MED-G24</strain>
    </source>
</reference>
<feature type="transmembrane region" description="Helical" evidence="10">
    <location>
        <begin position="376"/>
        <end position="396"/>
    </location>
</feature>
<comment type="similarity">
    <text evidence="2 10">Belongs to the ADP/ATP translocase tlc family.</text>
</comment>
<dbReference type="PANTHER" id="PTHR31187:SF1">
    <property type="entry name" value="ADP,ATP CARRIER PROTEIN 1"/>
    <property type="match status" value="1"/>
</dbReference>
<keyword evidence="5 10" id="KW-0547">Nucleotide-binding</keyword>
<feature type="transmembrane region" description="Helical" evidence="10">
    <location>
        <begin position="214"/>
        <end position="236"/>
    </location>
</feature>
<feature type="transmembrane region" description="Helical" evidence="10">
    <location>
        <begin position="295"/>
        <end position="317"/>
    </location>
</feature>
<feature type="transmembrane region" description="Helical" evidence="10">
    <location>
        <begin position="165"/>
        <end position="185"/>
    </location>
</feature>
<dbReference type="PANTHER" id="PTHR31187">
    <property type="match status" value="1"/>
</dbReference>
<protein>
    <recommendedName>
        <fullName evidence="10">ADP,ATP carrier protein</fullName>
    </recommendedName>
</protein>
<evidence type="ECO:0000256" key="4">
    <source>
        <dbReference type="ARBA" id="ARBA00022692"/>
    </source>
</evidence>
<feature type="transmembrane region" description="Helical" evidence="10">
    <location>
        <begin position="99"/>
        <end position="116"/>
    </location>
</feature>
<sequence length="406" mass="44465">MFVNKEYQVAGFMAVTAMFTLVGYEFVRSAATVLFKNAYGAENLPLVMAALPFVVFGAVWGYGRLLSSLGPRRTLLLTTLGSSLLMFCCYLLLLSENKVVTPVLFLIKEIYIVLLIEQYWSYINSSVSPTTSRRVNGPVTGIAGFGSTIGGFGVGLSAASYGTETMVLIGALALLPAAFLAGFTYSRFGEPEVPADSGRDHGHMGWHWLRENPTLLYLLLIVLSTQVMAACLDFKFQELLSIEYEGRPDEETALQGWFWGSLGTAGLVLQFVVAPLLLSFVALRWIHIMMPLIHVGTITLAFLEPSVFTVGLALFVFKAFDYSLFRAAKEVLYVPLSYDERYRAKEIIDVFGYRSGKGGTSVPIAALQSGGVAMGYYYLPVAFVAAAFWLVLIFPLTKHAAAIEGE</sequence>
<comment type="caution">
    <text evidence="11">The sequence shown here is derived from an EMBL/GenBank/DDBJ whole genome shotgun (WGS) entry which is preliminary data.</text>
</comment>
<organism evidence="11 12">
    <name type="scientific">OM182 bacterium MED-G24</name>
    <dbReference type="NCBI Taxonomy" id="1986255"/>
    <lineage>
        <taxon>Bacteria</taxon>
        <taxon>Pseudomonadati</taxon>
        <taxon>Pseudomonadota</taxon>
        <taxon>Gammaproteobacteria</taxon>
        <taxon>OMG group</taxon>
        <taxon>OM182 clade</taxon>
    </lineage>
</organism>
<evidence type="ECO:0000313" key="12">
    <source>
        <dbReference type="Proteomes" id="UP000219327"/>
    </source>
</evidence>
<dbReference type="Gene3D" id="1.20.1250.20">
    <property type="entry name" value="MFS general substrate transporter like domains"/>
    <property type="match status" value="1"/>
</dbReference>
<evidence type="ECO:0000256" key="2">
    <source>
        <dbReference type="ARBA" id="ARBA00007127"/>
    </source>
</evidence>
<keyword evidence="3 10" id="KW-0813">Transport</keyword>
<dbReference type="SUPFAM" id="SSF103473">
    <property type="entry name" value="MFS general substrate transporter"/>
    <property type="match status" value="1"/>
</dbReference>
<keyword evidence="6 10" id="KW-0067">ATP-binding</keyword>
<dbReference type="Pfam" id="PF03219">
    <property type="entry name" value="TLC"/>
    <property type="match status" value="1"/>
</dbReference>
<accession>A0A2A5WJB0</accession>
<keyword evidence="4 10" id="KW-0812">Transmembrane</keyword>
<evidence type="ECO:0000256" key="5">
    <source>
        <dbReference type="ARBA" id="ARBA00022741"/>
    </source>
</evidence>
<evidence type="ECO:0000256" key="1">
    <source>
        <dbReference type="ARBA" id="ARBA00004141"/>
    </source>
</evidence>
<dbReference type="GO" id="GO:0005471">
    <property type="term" value="F:ATP:ADP antiporter activity"/>
    <property type="evidence" value="ECO:0007669"/>
    <property type="project" value="InterPro"/>
</dbReference>
<evidence type="ECO:0000313" key="11">
    <source>
        <dbReference type="EMBL" id="PDH36324.1"/>
    </source>
</evidence>
<dbReference type="GO" id="GO:0005524">
    <property type="term" value="F:ATP binding"/>
    <property type="evidence" value="ECO:0007669"/>
    <property type="project" value="UniProtKB-KW"/>
</dbReference>
<evidence type="ECO:0000256" key="6">
    <source>
        <dbReference type="ARBA" id="ARBA00022840"/>
    </source>
</evidence>
<name>A0A2A5WJB0_9GAMM</name>
<keyword evidence="7 10" id="KW-1133">Transmembrane helix</keyword>
<evidence type="ECO:0000256" key="9">
    <source>
        <dbReference type="ARBA" id="ARBA00024792"/>
    </source>
</evidence>
<dbReference type="InterPro" id="IPR004667">
    <property type="entry name" value="ADP_ATP_car_bac_type"/>
</dbReference>
<comment type="subcellular location">
    <subcellularLocation>
        <location evidence="1 10">Membrane</location>
        <topology evidence="1 10">Multi-pass membrane protein</topology>
    </subcellularLocation>
</comment>
<evidence type="ECO:0000256" key="3">
    <source>
        <dbReference type="ARBA" id="ARBA00022448"/>
    </source>
</evidence>
<comment type="function">
    <text evidence="9">Provides the rickettsial cell with host ATP in exchange for rickettsial ADP. This is an obligate exchange system. This energy acquiring activity is an important component of rickettsial parasitism.</text>
</comment>
<feature type="transmembrane region" description="Helical" evidence="10">
    <location>
        <begin position="44"/>
        <end position="63"/>
    </location>
</feature>
<dbReference type="GO" id="GO:0016020">
    <property type="term" value="C:membrane"/>
    <property type="evidence" value="ECO:0007669"/>
    <property type="project" value="UniProtKB-SubCell"/>
</dbReference>
<proteinExistence type="inferred from homology"/>
<feature type="transmembrane region" description="Helical" evidence="10">
    <location>
        <begin position="75"/>
        <end position="93"/>
    </location>
</feature>
<feature type="transmembrane region" description="Helical" evidence="10">
    <location>
        <begin position="256"/>
        <end position="283"/>
    </location>
</feature>